<keyword evidence="1 3" id="KW-0853">WD repeat</keyword>
<evidence type="ECO:0000256" key="1">
    <source>
        <dbReference type="ARBA" id="ARBA00022574"/>
    </source>
</evidence>
<dbReference type="Gene3D" id="2.130.10.10">
    <property type="entry name" value="YVTN repeat-like/Quinoprotein amine dehydrogenase"/>
    <property type="match status" value="1"/>
</dbReference>
<evidence type="ECO:0000256" key="2">
    <source>
        <dbReference type="ARBA" id="ARBA00022737"/>
    </source>
</evidence>
<accession>A0A443S4U1</accession>
<dbReference type="STRING" id="299467.A0A443S4U1"/>
<gene>
    <name evidence="4" type="ORF">B4U80_04334</name>
</gene>
<dbReference type="EMBL" id="NCKV01008443">
    <property type="protein sequence ID" value="RWS22566.1"/>
    <property type="molecule type" value="Genomic_DNA"/>
</dbReference>
<reference evidence="4 5" key="1">
    <citation type="journal article" date="2018" name="Gigascience">
        <title>Genomes of trombidid mites reveal novel predicted allergens and laterally-transferred genes associated with secondary metabolism.</title>
        <authorList>
            <person name="Dong X."/>
            <person name="Chaisiri K."/>
            <person name="Xia D."/>
            <person name="Armstrong S.D."/>
            <person name="Fang Y."/>
            <person name="Donnelly M.J."/>
            <person name="Kadowaki T."/>
            <person name="McGarry J.W."/>
            <person name="Darby A.C."/>
            <person name="Makepeace B.L."/>
        </authorList>
    </citation>
    <scope>NUCLEOTIDE SEQUENCE [LARGE SCALE GENOMIC DNA]</scope>
    <source>
        <strain evidence="4">UoL-UT</strain>
    </source>
</reference>
<dbReference type="InterPro" id="IPR015943">
    <property type="entry name" value="WD40/YVTN_repeat-like_dom_sf"/>
</dbReference>
<evidence type="ECO:0000256" key="3">
    <source>
        <dbReference type="PROSITE-ProRule" id="PRU00221"/>
    </source>
</evidence>
<dbReference type="InterPro" id="IPR001680">
    <property type="entry name" value="WD40_rpt"/>
</dbReference>
<keyword evidence="2" id="KW-0677">Repeat</keyword>
<dbReference type="VEuPathDB" id="VectorBase:LDEU009474"/>
<dbReference type="OrthoDB" id="10261640at2759"/>
<comment type="caution">
    <text evidence="4">The sequence shown here is derived from an EMBL/GenBank/DDBJ whole genome shotgun (WGS) entry which is preliminary data.</text>
</comment>
<dbReference type="PROSITE" id="PS50082">
    <property type="entry name" value="WD_REPEATS_2"/>
    <property type="match status" value="3"/>
</dbReference>
<feature type="repeat" description="WD" evidence="3">
    <location>
        <begin position="168"/>
        <end position="194"/>
    </location>
</feature>
<keyword evidence="5" id="KW-1185">Reference proteome</keyword>
<evidence type="ECO:0000313" key="5">
    <source>
        <dbReference type="Proteomes" id="UP000288716"/>
    </source>
</evidence>
<dbReference type="PANTHER" id="PTHR19857">
    <property type="entry name" value="MITOCHONDRIAL DIVISION PROTEIN 1-RELATED"/>
    <property type="match status" value="1"/>
</dbReference>
<dbReference type="Proteomes" id="UP000288716">
    <property type="component" value="Unassembled WGS sequence"/>
</dbReference>
<organism evidence="4 5">
    <name type="scientific">Leptotrombidium deliense</name>
    <dbReference type="NCBI Taxonomy" id="299467"/>
    <lineage>
        <taxon>Eukaryota</taxon>
        <taxon>Metazoa</taxon>
        <taxon>Ecdysozoa</taxon>
        <taxon>Arthropoda</taxon>
        <taxon>Chelicerata</taxon>
        <taxon>Arachnida</taxon>
        <taxon>Acari</taxon>
        <taxon>Acariformes</taxon>
        <taxon>Trombidiformes</taxon>
        <taxon>Prostigmata</taxon>
        <taxon>Anystina</taxon>
        <taxon>Parasitengona</taxon>
        <taxon>Trombiculoidea</taxon>
        <taxon>Trombiculidae</taxon>
        <taxon>Leptotrombidium</taxon>
    </lineage>
</organism>
<feature type="repeat" description="WD" evidence="3">
    <location>
        <begin position="244"/>
        <end position="285"/>
    </location>
</feature>
<dbReference type="AlphaFoldDB" id="A0A443S4U1"/>
<name>A0A443S4U1_9ACAR</name>
<evidence type="ECO:0000313" key="4">
    <source>
        <dbReference type="EMBL" id="RWS22566.1"/>
    </source>
</evidence>
<dbReference type="SMART" id="SM00320">
    <property type="entry name" value="WD40"/>
    <property type="match status" value="7"/>
</dbReference>
<protein>
    <submittedName>
        <fullName evidence="4">Angio-associated migratory cell protein-like protein</fullName>
    </submittedName>
</protein>
<sequence>MESTNDGKVEVIDISNEEIGVNDENDSEDDEFFEEEIEIVDEAIAVFNGHSNAVLCCALSNDSQIGVSGGQDDTAFVFNKQMELLFECKGHSDSVISVGFNASNKQIATADMKGLVQMEYDFGEDLLWMLWHPVVDDVILVGMASGSSMLLKTTSGGAASVCGKFFRDGKRAVVGYDDGCVRLWDLRDQKVIVSDTAHKHTITALHINKDETLVATASVDGTAKLFNISAAKTIASFDCSSANDSDESDSVESVCFCDSLPLLATGTTAGSVDIWDISTHKKRNACAVDVGVSKLVYDRNNCHLLYASGLDGVMRIYDSRSGKLEIEKNGHSQEILDFCVAGDSSCLLTASEDHTCRLFALNC</sequence>
<feature type="repeat" description="WD" evidence="3">
    <location>
        <begin position="195"/>
        <end position="236"/>
    </location>
</feature>
<proteinExistence type="predicted"/>
<dbReference type="Pfam" id="PF00400">
    <property type="entry name" value="WD40"/>
    <property type="match status" value="5"/>
</dbReference>
<dbReference type="SUPFAM" id="SSF50978">
    <property type="entry name" value="WD40 repeat-like"/>
    <property type="match status" value="1"/>
</dbReference>
<dbReference type="InterPro" id="IPR036322">
    <property type="entry name" value="WD40_repeat_dom_sf"/>
</dbReference>
<dbReference type="InterPro" id="IPR051179">
    <property type="entry name" value="WD_repeat_multifunction"/>
</dbReference>
<dbReference type="PANTHER" id="PTHR19857:SF8">
    <property type="entry name" value="ANGIO-ASSOCIATED MIGRATORY CELL PROTEIN"/>
    <property type="match status" value="1"/>
</dbReference>